<evidence type="ECO:0000256" key="4">
    <source>
        <dbReference type="ARBA" id="ARBA00022679"/>
    </source>
</evidence>
<evidence type="ECO:0000256" key="1">
    <source>
        <dbReference type="ARBA" id="ARBA00003343"/>
    </source>
</evidence>
<evidence type="ECO:0000313" key="9">
    <source>
        <dbReference type="Proteomes" id="UP000703269"/>
    </source>
</evidence>
<dbReference type="InterPro" id="IPR002745">
    <property type="entry name" value="Ptrans_KptA/Tpt1"/>
</dbReference>
<keyword evidence="5" id="KW-0520">NAD</keyword>
<dbReference type="PANTHER" id="PTHR12684:SF2">
    <property type="entry name" value="TRNA 2'-PHOSPHOTRANSFERASE 1"/>
    <property type="match status" value="1"/>
</dbReference>
<dbReference type="Gene3D" id="1.10.10.970">
    <property type="entry name" value="RNA 2'-phosphotransferase, Tpt1/KptA family, N-terminal domain"/>
    <property type="match status" value="1"/>
</dbReference>
<accession>A0A9P3GAZ6</accession>
<gene>
    <name evidence="8" type="ORF">PsYK624_074560</name>
</gene>
<dbReference type="GO" id="GO:0000215">
    <property type="term" value="F:tRNA 2'-phosphotransferase activity"/>
    <property type="evidence" value="ECO:0007669"/>
    <property type="project" value="UniProtKB-EC"/>
</dbReference>
<dbReference type="OrthoDB" id="419694at2759"/>
<dbReference type="EC" id="2.7.1.160" evidence="3"/>
<organism evidence="8 9">
    <name type="scientific">Phanerochaete sordida</name>
    <dbReference type="NCBI Taxonomy" id="48140"/>
    <lineage>
        <taxon>Eukaryota</taxon>
        <taxon>Fungi</taxon>
        <taxon>Dikarya</taxon>
        <taxon>Basidiomycota</taxon>
        <taxon>Agaricomycotina</taxon>
        <taxon>Agaricomycetes</taxon>
        <taxon>Polyporales</taxon>
        <taxon>Phanerochaetaceae</taxon>
        <taxon>Phanerochaete</taxon>
    </lineage>
</organism>
<dbReference type="AlphaFoldDB" id="A0A9P3GAZ6"/>
<protein>
    <recommendedName>
        <fullName evidence="3">2'-phosphotransferase</fullName>
        <ecNumber evidence="3">2.7.1.160</ecNumber>
    </recommendedName>
</protein>
<evidence type="ECO:0000256" key="2">
    <source>
        <dbReference type="ARBA" id="ARBA00009836"/>
    </source>
</evidence>
<dbReference type="Proteomes" id="UP000703269">
    <property type="component" value="Unassembled WGS sequence"/>
</dbReference>
<keyword evidence="9" id="KW-1185">Reference proteome</keyword>
<dbReference type="Pfam" id="PF01885">
    <property type="entry name" value="PTS_2-RNA"/>
    <property type="match status" value="1"/>
</dbReference>
<proteinExistence type="inferred from homology"/>
<evidence type="ECO:0000313" key="8">
    <source>
        <dbReference type="EMBL" id="GJE91307.1"/>
    </source>
</evidence>
<dbReference type="EMBL" id="BPQB01000020">
    <property type="protein sequence ID" value="GJE91307.1"/>
    <property type="molecule type" value="Genomic_DNA"/>
</dbReference>
<comment type="caution">
    <text evidence="8">The sequence shown here is derived from an EMBL/GenBank/DDBJ whole genome shotgun (WGS) entry which is preliminary data.</text>
</comment>
<dbReference type="Gene3D" id="3.20.170.30">
    <property type="match status" value="1"/>
</dbReference>
<dbReference type="InterPro" id="IPR042080">
    <property type="entry name" value="RNA_2'-PTrans_N"/>
</dbReference>
<evidence type="ECO:0000256" key="7">
    <source>
        <dbReference type="SAM" id="MobiDB-lite"/>
    </source>
</evidence>
<name>A0A9P3GAZ6_9APHY</name>
<reference evidence="8 9" key="1">
    <citation type="submission" date="2021-08" db="EMBL/GenBank/DDBJ databases">
        <title>Draft Genome Sequence of Phanerochaete sordida strain YK-624.</title>
        <authorList>
            <person name="Mori T."/>
            <person name="Dohra H."/>
            <person name="Suzuki T."/>
            <person name="Kawagishi H."/>
            <person name="Hirai H."/>
        </authorList>
    </citation>
    <scope>NUCLEOTIDE SEQUENCE [LARGE SCALE GENOMIC DNA]</scope>
    <source>
        <strain evidence="8 9">YK-624</strain>
    </source>
</reference>
<sequence length="287" mass="31178">MATTQQGGPGNAPRGDKKPHRGGTKASGKQRGLRTDSPEVRLSKTVTWILRHGADQEGLQLRPDGYARVQELLDRPKLKDLTFEGLEDIVQKDAKGRFSLIQEPDPKSNSDEPVWWIRANQGHSMKTVKLDLQPVHNVSDIPTGVAVHGTNAVAWELIKTQGLRKMERNHIHLAQGVPGTGVISGMRITATILIWIDVQKALDAGIKFFLSANGVVLTEGDDAGVLRPEFFLRVTDKKGTELTGWRADSPAAASTQQSLIVQVGESTVAVHEDGVAEVQAKTEALSL</sequence>
<comment type="function">
    <text evidence="1">Catalyzes the last step of tRNA splicing, the transfer of the splice junction 2'-phosphate from ligated tRNA to NAD to produce ADP-ribose 1''-2'' cyclic phosphate.</text>
</comment>
<dbReference type="PANTHER" id="PTHR12684">
    <property type="entry name" value="PUTATIVE PHOSPHOTRANSFERASE"/>
    <property type="match status" value="1"/>
</dbReference>
<keyword evidence="4" id="KW-0808">Transferase</keyword>
<comment type="similarity">
    <text evidence="2">Belongs to the KptA/TPT1 family.</text>
</comment>
<evidence type="ECO:0000256" key="5">
    <source>
        <dbReference type="ARBA" id="ARBA00023027"/>
    </source>
</evidence>
<dbReference type="InterPro" id="IPR042081">
    <property type="entry name" value="RNA_2'-PTrans_C"/>
</dbReference>
<comment type="catalytic activity">
    <reaction evidence="6">
        <text>2'-phospho-[ligated tRNA] + NAD(+) = mature tRNA + ADP-alpha-D-ribose 1'',2''-cyclic phosphate + nicotinamide</text>
        <dbReference type="Rhea" id="RHEA:23324"/>
        <dbReference type="Rhea" id="RHEA-COMP:11106"/>
        <dbReference type="Rhea" id="RHEA-COMP:11107"/>
        <dbReference type="ChEBI" id="CHEBI:17154"/>
        <dbReference type="ChEBI" id="CHEBI:57540"/>
        <dbReference type="ChEBI" id="CHEBI:76596"/>
        <dbReference type="ChEBI" id="CHEBI:82883"/>
        <dbReference type="ChEBI" id="CHEBI:85027"/>
        <dbReference type="EC" id="2.7.1.160"/>
    </reaction>
</comment>
<dbReference type="SUPFAM" id="SSF56399">
    <property type="entry name" value="ADP-ribosylation"/>
    <property type="match status" value="1"/>
</dbReference>
<dbReference type="GO" id="GO:0006388">
    <property type="term" value="P:tRNA splicing, via endonucleolytic cleavage and ligation"/>
    <property type="evidence" value="ECO:0007669"/>
    <property type="project" value="TreeGrafter"/>
</dbReference>
<evidence type="ECO:0000256" key="3">
    <source>
        <dbReference type="ARBA" id="ARBA00012007"/>
    </source>
</evidence>
<feature type="region of interest" description="Disordered" evidence="7">
    <location>
        <begin position="1"/>
        <end position="39"/>
    </location>
</feature>
<evidence type="ECO:0000256" key="6">
    <source>
        <dbReference type="ARBA" id="ARBA00047949"/>
    </source>
</evidence>